<name>A0A553I4Q4_9PEZI</name>
<evidence type="ECO:0000313" key="3">
    <source>
        <dbReference type="Proteomes" id="UP000319160"/>
    </source>
</evidence>
<dbReference type="OrthoDB" id="4754366at2759"/>
<protein>
    <submittedName>
        <fullName evidence="2">Uncharacterized protein</fullName>
    </submittedName>
</protein>
<comment type="caution">
    <text evidence="2">The sequence shown here is derived from an EMBL/GenBank/DDBJ whole genome shotgun (WGS) entry which is preliminary data.</text>
</comment>
<reference evidence="3" key="1">
    <citation type="submission" date="2019-06" db="EMBL/GenBank/DDBJ databases">
        <title>Draft genome sequence of the griseofulvin-producing fungus Xylaria cubensis strain G536.</title>
        <authorList>
            <person name="Mead M.E."/>
            <person name="Raja H.A."/>
            <person name="Steenwyk J.L."/>
            <person name="Knowles S.L."/>
            <person name="Oberlies N.H."/>
            <person name="Rokas A."/>
        </authorList>
    </citation>
    <scope>NUCLEOTIDE SEQUENCE [LARGE SCALE GENOMIC DNA]</scope>
    <source>
        <strain evidence="3">G536</strain>
    </source>
</reference>
<dbReference type="AlphaFoldDB" id="A0A553I4Q4"/>
<dbReference type="EMBL" id="VFLP01000017">
    <property type="protein sequence ID" value="TRX95171.1"/>
    <property type="molecule type" value="Genomic_DNA"/>
</dbReference>
<sequence>MPPKSDASEGSEEDLKKMAEWLNSERPTLTESQIEAIRQRVIPQVGQHITASLNWSQDDIDIVNRAADQASDAQHEDMPKKLIEMEWTIEFNEALSKVLVHNAWGNEFHLMVAAIRFICICTSGDRRPWKPKAYGDPFFEAFLYCQEENPEAPKSDLLDAVERRLENQRQLPSTTFRIFQSIVSTVNKALILQRRLPEPWQLLTVRTRHLSQLLECLDKINVHGVPLFCPSETQLKIVMSAREGGIFRSKDAPTTRSDYVQLRRVALKGLRASGIAYKMAWDRENTVLQDIPRYLRPVPDTVGEDVEMSPSRRRKGSSARGRGTSSKRGAHAGDQQQGSAPTRHKRSHGETDLTKESDEDRPPVHRSKPA</sequence>
<gene>
    <name evidence="2" type="ORF">FHL15_003863</name>
</gene>
<feature type="compositionally biased region" description="Low complexity" evidence="1">
    <location>
        <begin position="318"/>
        <end position="327"/>
    </location>
</feature>
<evidence type="ECO:0000256" key="1">
    <source>
        <dbReference type="SAM" id="MobiDB-lite"/>
    </source>
</evidence>
<keyword evidence="3" id="KW-1185">Reference proteome</keyword>
<accession>A0A553I4Q4</accession>
<feature type="compositionally biased region" description="Basic and acidic residues" evidence="1">
    <location>
        <begin position="348"/>
        <end position="363"/>
    </location>
</feature>
<proteinExistence type="predicted"/>
<evidence type="ECO:0000313" key="2">
    <source>
        <dbReference type="EMBL" id="TRX95171.1"/>
    </source>
</evidence>
<feature type="region of interest" description="Disordered" evidence="1">
    <location>
        <begin position="298"/>
        <end position="370"/>
    </location>
</feature>
<organism evidence="2 3">
    <name type="scientific">Xylaria flabelliformis</name>
    <dbReference type="NCBI Taxonomy" id="2512241"/>
    <lineage>
        <taxon>Eukaryota</taxon>
        <taxon>Fungi</taxon>
        <taxon>Dikarya</taxon>
        <taxon>Ascomycota</taxon>
        <taxon>Pezizomycotina</taxon>
        <taxon>Sordariomycetes</taxon>
        <taxon>Xylariomycetidae</taxon>
        <taxon>Xylariales</taxon>
        <taxon>Xylariaceae</taxon>
        <taxon>Xylaria</taxon>
    </lineage>
</organism>
<dbReference type="Proteomes" id="UP000319160">
    <property type="component" value="Unassembled WGS sequence"/>
</dbReference>